<organism evidence="1">
    <name type="scientific">Tanacetum cinerariifolium</name>
    <name type="common">Dalmatian daisy</name>
    <name type="synonym">Chrysanthemum cinerariifolium</name>
    <dbReference type="NCBI Taxonomy" id="118510"/>
    <lineage>
        <taxon>Eukaryota</taxon>
        <taxon>Viridiplantae</taxon>
        <taxon>Streptophyta</taxon>
        <taxon>Embryophyta</taxon>
        <taxon>Tracheophyta</taxon>
        <taxon>Spermatophyta</taxon>
        <taxon>Magnoliopsida</taxon>
        <taxon>eudicotyledons</taxon>
        <taxon>Gunneridae</taxon>
        <taxon>Pentapetalae</taxon>
        <taxon>asterids</taxon>
        <taxon>campanulids</taxon>
        <taxon>Asterales</taxon>
        <taxon>Asteraceae</taxon>
        <taxon>Asteroideae</taxon>
        <taxon>Anthemideae</taxon>
        <taxon>Anthemidinae</taxon>
        <taxon>Tanacetum</taxon>
    </lineage>
</organism>
<sequence>VKSLREAFQYAVIRSCPQRYSVKCVQPDCQWNVYTHKVKDGNTFIGKKLCGIFWKACKAYTMKDFDKAIFELHGHRPTAVTKLKEEEAPENELSDWVVAKVYEKMLKSANWIVRPIDHLKLFQVINKRKSTQRHKTVHKNSLFQTQTSDEHLSEAARIDEERLRNGRVYIDWDDVQAIQEPVTTEGMEVKDWQAVQRRLD</sequence>
<accession>A0A699I3C1</accession>
<name>A0A699I3C1_TANCI</name>
<feature type="non-terminal residue" evidence="1">
    <location>
        <position position="1"/>
    </location>
</feature>
<reference evidence="1" key="1">
    <citation type="journal article" date="2019" name="Sci. Rep.">
        <title>Draft genome of Tanacetum cinerariifolium, the natural source of mosquito coil.</title>
        <authorList>
            <person name="Yamashiro T."/>
            <person name="Shiraishi A."/>
            <person name="Satake H."/>
            <person name="Nakayama K."/>
        </authorList>
    </citation>
    <scope>NUCLEOTIDE SEQUENCE</scope>
</reference>
<gene>
    <name evidence="1" type="ORF">Tci_487737</name>
</gene>
<dbReference type="EMBL" id="BKCJ010246933">
    <property type="protein sequence ID" value="GEZ15764.1"/>
    <property type="molecule type" value="Genomic_DNA"/>
</dbReference>
<dbReference type="AlphaFoldDB" id="A0A699I3C1"/>
<evidence type="ECO:0000313" key="1">
    <source>
        <dbReference type="EMBL" id="GEZ15764.1"/>
    </source>
</evidence>
<protein>
    <submittedName>
        <fullName evidence="1">Transposase, MuDR, MULE transposase domain protein</fullName>
    </submittedName>
</protein>
<comment type="caution">
    <text evidence="1">The sequence shown here is derived from an EMBL/GenBank/DDBJ whole genome shotgun (WGS) entry which is preliminary data.</text>
</comment>
<proteinExistence type="predicted"/>